<name>A0A9E2KTP0_9LACO</name>
<dbReference type="Gene3D" id="1.10.1790.10">
    <property type="entry name" value="PRD domain"/>
    <property type="match status" value="1"/>
</dbReference>
<dbReference type="EMBL" id="JAHLFT010000107">
    <property type="protein sequence ID" value="MBU3829093.1"/>
    <property type="molecule type" value="Genomic_DNA"/>
</dbReference>
<dbReference type="SUPFAM" id="SSF63520">
    <property type="entry name" value="PTS-regulatory domain, PRD"/>
    <property type="match status" value="1"/>
</dbReference>
<evidence type="ECO:0000259" key="1">
    <source>
        <dbReference type="PROSITE" id="PS51372"/>
    </source>
</evidence>
<dbReference type="GO" id="GO:0006355">
    <property type="term" value="P:regulation of DNA-templated transcription"/>
    <property type="evidence" value="ECO:0007669"/>
    <property type="project" value="InterPro"/>
</dbReference>
<reference evidence="2" key="2">
    <citation type="submission" date="2021-04" db="EMBL/GenBank/DDBJ databases">
        <authorList>
            <person name="Gilroy R."/>
        </authorList>
    </citation>
    <scope>NUCLEOTIDE SEQUENCE</scope>
    <source>
        <strain evidence="2">F6-686</strain>
    </source>
</reference>
<dbReference type="Pfam" id="PF00874">
    <property type="entry name" value="PRD"/>
    <property type="match status" value="1"/>
</dbReference>
<accession>A0A9E2KTP0</accession>
<sequence length="50" mass="5866">IKSSDIDAYKCALKIKDFIAEKYNYQLTNEEVMYIAIHINKITSDLRGRK</sequence>
<evidence type="ECO:0000313" key="3">
    <source>
        <dbReference type="Proteomes" id="UP000823844"/>
    </source>
</evidence>
<dbReference type="InterPro" id="IPR036634">
    <property type="entry name" value="PRD_sf"/>
</dbReference>
<organism evidence="2 3">
    <name type="scientific">Candidatus Lactobacillus pullistercoris</name>
    <dbReference type="NCBI Taxonomy" id="2838636"/>
    <lineage>
        <taxon>Bacteria</taxon>
        <taxon>Bacillati</taxon>
        <taxon>Bacillota</taxon>
        <taxon>Bacilli</taxon>
        <taxon>Lactobacillales</taxon>
        <taxon>Lactobacillaceae</taxon>
        <taxon>Lactobacillus</taxon>
    </lineage>
</organism>
<feature type="non-terminal residue" evidence="2">
    <location>
        <position position="1"/>
    </location>
</feature>
<gene>
    <name evidence="2" type="ORF">H9806_08275</name>
</gene>
<dbReference type="InterPro" id="IPR011608">
    <property type="entry name" value="PRD"/>
</dbReference>
<protein>
    <submittedName>
        <fullName evidence="2">PRD domain-containing protein</fullName>
    </submittedName>
</protein>
<proteinExistence type="predicted"/>
<dbReference type="AlphaFoldDB" id="A0A9E2KTP0"/>
<dbReference type="PROSITE" id="PS51372">
    <property type="entry name" value="PRD_2"/>
    <property type="match status" value="1"/>
</dbReference>
<feature type="domain" description="PRD" evidence="1">
    <location>
        <begin position="1"/>
        <end position="49"/>
    </location>
</feature>
<evidence type="ECO:0000313" key="2">
    <source>
        <dbReference type="EMBL" id="MBU3829093.1"/>
    </source>
</evidence>
<reference evidence="2" key="1">
    <citation type="journal article" date="2021" name="PeerJ">
        <title>Extensive microbial diversity within the chicken gut microbiome revealed by metagenomics and culture.</title>
        <authorList>
            <person name="Gilroy R."/>
            <person name="Ravi A."/>
            <person name="Getino M."/>
            <person name="Pursley I."/>
            <person name="Horton D.L."/>
            <person name="Alikhan N.F."/>
            <person name="Baker D."/>
            <person name="Gharbi K."/>
            <person name="Hall N."/>
            <person name="Watson M."/>
            <person name="Adriaenssens E.M."/>
            <person name="Foster-Nyarko E."/>
            <person name="Jarju S."/>
            <person name="Secka A."/>
            <person name="Antonio M."/>
            <person name="Oren A."/>
            <person name="Chaudhuri R.R."/>
            <person name="La Ragione R."/>
            <person name="Hildebrand F."/>
            <person name="Pallen M.J."/>
        </authorList>
    </citation>
    <scope>NUCLEOTIDE SEQUENCE</scope>
    <source>
        <strain evidence="2">F6-686</strain>
    </source>
</reference>
<dbReference type="Proteomes" id="UP000823844">
    <property type="component" value="Unassembled WGS sequence"/>
</dbReference>
<comment type="caution">
    <text evidence="2">The sequence shown here is derived from an EMBL/GenBank/DDBJ whole genome shotgun (WGS) entry which is preliminary data.</text>
</comment>